<sequence>MHHGDAGKAQRVQMLHGLLGFRLVAGAHVEHQRVDRLMKHHCPSGRRHQCDPVFGQMRQDGLSVRRGTAHEQGHHVVLFDQAQRVLARQLGIELVVQRDQLDLLAVHAALGVDAIQVQIHTNQRFPHAGSHRPGDCRGLPYQYVGPGRRGVQRRRHQKRSQDTRVPAGQKNLHVDSFVIQTI</sequence>
<proteinExistence type="predicted"/>
<evidence type="ECO:0000313" key="2">
    <source>
        <dbReference type="EMBL" id="MPN38269.1"/>
    </source>
</evidence>
<accession>A0A645HJ98</accession>
<name>A0A645HJ98_9ZZZZ</name>
<evidence type="ECO:0000256" key="1">
    <source>
        <dbReference type="SAM" id="MobiDB-lite"/>
    </source>
</evidence>
<feature type="region of interest" description="Disordered" evidence="1">
    <location>
        <begin position="144"/>
        <end position="166"/>
    </location>
</feature>
<organism evidence="2">
    <name type="scientific">bioreactor metagenome</name>
    <dbReference type="NCBI Taxonomy" id="1076179"/>
    <lineage>
        <taxon>unclassified sequences</taxon>
        <taxon>metagenomes</taxon>
        <taxon>ecological metagenomes</taxon>
    </lineage>
</organism>
<dbReference type="AlphaFoldDB" id="A0A645HJ98"/>
<protein>
    <submittedName>
        <fullName evidence="2">Uncharacterized protein</fullName>
    </submittedName>
</protein>
<comment type="caution">
    <text evidence="2">The sequence shown here is derived from an EMBL/GenBank/DDBJ whole genome shotgun (WGS) entry which is preliminary data.</text>
</comment>
<gene>
    <name evidence="2" type="ORF">SDC9_185793</name>
</gene>
<reference evidence="2" key="1">
    <citation type="submission" date="2019-08" db="EMBL/GenBank/DDBJ databases">
        <authorList>
            <person name="Kucharzyk K."/>
            <person name="Murdoch R.W."/>
            <person name="Higgins S."/>
            <person name="Loffler F."/>
        </authorList>
    </citation>
    <scope>NUCLEOTIDE SEQUENCE</scope>
</reference>
<dbReference type="EMBL" id="VSSQ01093395">
    <property type="protein sequence ID" value="MPN38269.1"/>
    <property type="molecule type" value="Genomic_DNA"/>
</dbReference>